<evidence type="ECO:0000313" key="1">
    <source>
        <dbReference type="EMBL" id="CAB4584869.1"/>
    </source>
</evidence>
<proteinExistence type="predicted"/>
<name>A0A6J6FAW6_9ZZZZ</name>
<organism evidence="1">
    <name type="scientific">freshwater metagenome</name>
    <dbReference type="NCBI Taxonomy" id="449393"/>
    <lineage>
        <taxon>unclassified sequences</taxon>
        <taxon>metagenomes</taxon>
        <taxon>ecological metagenomes</taxon>
    </lineage>
</organism>
<reference evidence="1" key="1">
    <citation type="submission" date="2020-05" db="EMBL/GenBank/DDBJ databases">
        <authorList>
            <person name="Chiriac C."/>
            <person name="Salcher M."/>
            <person name="Ghai R."/>
            <person name="Kavagutti S V."/>
        </authorList>
    </citation>
    <scope>NUCLEOTIDE SEQUENCE</scope>
</reference>
<dbReference type="SUPFAM" id="SSF53335">
    <property type="entry name" value="S-adenosyl-L-methionine-dependent methyltransferases"/>
    <property type="match status" value="1"/>
</dbReference>
<gene>
    <name evidence="1" type="ORF">UFOPK1795_00162</name>
</gene>
<dbReference type="Pfam" id="PF13578">
    <property type="entry name" value="Methyltransf_24"/>
    <property type="match status" value="1"/>
</dbReference>
<sequence>MQTLQIILLAALLVGTAYCVRSLRALHQKTSSKFERISREITAATKDIKASVLQSYRQGEAFSQLVALLKFSAPIPPTRSWAASPDLLLTIADLVRIHKPRLVVELGSGVSTLIVAKSGAKKIISMDNSEEFADKTRELLKAHSVRGVEIRVAELAPHVSGVDWYDTSKFNDLKRIDLLIVDGPPGSKNPNARKPALSELIGRLSPRAVIVIDDVNRDGERELAEAFAEALPNHVLTIYPHEKGTAVISPR</sequence>
<dbReference type="Gene3D" id="3.40.50.150">
    <property type="entry name" value="Vaccinia Virus protein VP39"/>
    <property type="match status" value="1"/>
</dbReference>
<dbReference type="AlphaFoldDB" id="A0A6J6FAW6"/>
<dbReference type="InterPro" id="IPR029063">
    <property type="entry name" value="SAM-dependent_MTases_sf"/>
</dbReference>
<protein>
    <submittedName>
        <fullName evidence="1">Unannotated protein</fullName>
    </submittedName>
</protein>
<accession>A0A6J6FAW6</accession>
<dbReference type="EMBL" id="CAEZUG010000004">
    <property type="protein sequence ID" value="CAB4584869.1"/>
    <property type="molecule type" value="Genomic_DNA"/>
</dbReference>